<feature type="region of interest" description="Disordered" evidence="1">
    <location>
        <begin position="36"/>
        <end position="72"/>
    </location>
</feature>
<comment type="caution">
    <text evidence="2">The sequence shown here is derived from an EMBL/GenBank/DDBJ whole genome shotgun (WGS) entry which is preliminary data.</text>
</comment>
<evidence type="ECO:0000256" key="1">
    <source>
        <dbReference type="SAM" id="MobiDB-lite"/>
    </source>
</evidence>
<organism evidence="2 3">
    <name type="scientific">Trifolium medium</name>
    <dbReference type="NCBI Taxonomy" id="97028"/>
    <lineage>
        <taxon>Eukaryota</taxon>
        <taxon>Viridiplantae</taxon>
        <taxon>Streptophyta</taxon>
        <taxon>Embryophyta</taxon>
        <taxon>Tracheophyta</taxon>
        <taxon>Spermatophyta</taxon>
        <taxon>Magnoliopsida</taxon>
        <taxon>eudicotyledons</taxon>
        <taxon>Gunneridae</taxon>
        <taxon>Pentapetalae</taxon>
        <taxon>rosids</taxon>
        <taxon>fabids</taxon>
        <taxon>Fabales</taxon>
        <taxon>Fabaceae</taxon>
        <taxon>Papilionoideae</taxon>
        <taxon>50 kb inversion clade</taxon>
        <taxon>NPAAA clade</taxon>
        <taxon>Hologalegina</taxon>
        <taxon>IRL clade</taxon>
        <taxon>Trifolieae</taxon>
        <taxon>Trifolium</taxon>
    </lineage>
</organism>
<dbReference type="Proteomes" id="UP000265520">
    <property type="component" value="Unassembled WGS sequence"/>
</dbReference>
<dbReference type="AlphaFoldDB" id="A0A392UWT2"/>
<evidence type="ECO:0000313" key="2">
    <source>
        <dbReference type="EMBL" id="MCI79582.1"/>
    </source>
</evidence>
<feature type="region of interest" description="Disordered" evidence="1">
    <location>
        <begin position="1"/>
        <end position="24"/>
    </location>
</feature>
<name>A0A392UWT2_9FABA</name>
<keyword evidence="3" id="KW-1185">Reference proteome</keyword>
<dbReference type="EMBL" id="LXQA010976957">
    <property type="protein sequence ID" value="MCI79582.1"/>
    <property type="molecule type" value="Genomic_DNA"/>
</dbReference>
<protein>
    <submittedName>
        <fullName evidence="2">Uncharacterized protein</fullName>
    </submittedName>
</protein>
<proteinExistence type="predicted"/>
<sequence length="72" mass="7640">VTSSNLYPKPSTGPLSLHASKRPHGFQLLTHAPFGRRMSHAPGFDLDTRSEPGDGTNGVTIEAVATGEPERS</sequence>
<feature type="non-terminal residue" evidence="2">
    <location>
        <position position="1"/>
    </location>
</feature>
<evidence type="ECO:0000313" key="3">
    <source>
        <dbReference type="Proteomes" id="UP000265520"/>
    </source>
</evidence>
<reference evidence="2 3" key="1">
    <citation type="journal article" date="2018" name="Front. Plant Sci.">
        <title>Red Clover (Trifolium pratense) and Zigzag Clover (T. medium) - A Picture of Genomic Similarities and Differences.</title>
        <authorList>
            <person name="Dluhosova J."/>
            <person name="Istvanek J."/>
            <person name="Nedelnik J."/>
            <person name="Repkova J."/>
        </authorList>
    </citation>
    <scope>NUCLEOTIDE SEQUENCE [LARGE SCALE GENOMIC DNA]</scope>
    <source>
        <strain evidence="3">cv. 10/8</strain>
        <tissue evidence="2">Leaf</tissue>
    </source>
</reference>
<accession>A0A392UWT2</accession>